<organism evidence="1 2">
    <name type="scientific">Diphasiastrum complanatum</name>
    <name type="common">Issler's clubmoss</name>
    <name type="synonym">Lycopodium complanatum</name>
    <dbReference type="NCBI Taxonomy" id="34168"/>
    <lineage>
        <taxon>Eukaryota</taxon>
        <taxon>Viridiplantae</taxon>
        <taxon>Streptophyta</taxon>
        <taxon>Embryophyta</taxon>
        <taxon>Tracheophyta</taxon>
        <taxon>Lycopodiopsida</taxon>
        <taxon>Lycopodiales</taxon>
        <taxon>Lycopodiaceae</taxon>
        <taxon>Lycopodioideae</taxon>
        <taxon>Diphasiastrum</taxon>
    </lineage>
</organism>
<sequence length="1931" mass="216796">MDNLVVVALQEIASEGIKGCTLPKLWNELHGTAAALDLPLNLRVKQILWKRLIDVPGLQYKKANLASTTPLLVSDPSIQDIENAEKAGVILLASEDLRDSSLGIYDLKYADCRLSDLQRAILERLARARSKGVPQNRLGKEFGVEGNKLFYVLRGLEIRGLLVRQSIILRNDEAINNENKGIVSTNLVHLSRYAKHLTLGAHQRFEVRNASDSFSCETNSSAVKGPDAENAATSNGNKILINDDLPAIKAICDKLEEAEGKVLVVSDIKLGLGYRMAVGHRAWRRLVKRMQGAGLVKIFNAEIDHKVVSCIRLCKSFDVQAFDQTDTENDQLLKGGKRGQITELVMELPIDQQIFDMIQKEQAEGLPMMDIWKRLGLNNKRNYYRVHNMITKHGIVFEAENHKRCMMYRLRTSSHVSSARGSKAAGSHAQEQTNISSDTHILDRDKPQGRIKKGSLSDRKRAPDMRPLKRIKTRHSGPSSTLDHATVPIVKQDSEEVGMETLESVLQAGVDIDIETIENVKNSYGEPECNDLSEMTDVKHFSAVPADVPLSGRYPSLYRVGQPYPCVTVTTTSVQRERRILERLEREKFIVRAELHRWLEDQENRTTMMDRKTLTRVLQKLQRENRCKCVLLNMPGSTNCGRNRTTEVILLPSIVVQPDLLCRIHESVRKFEIQSRANCVSRGKKSNGMFPVLTGVKRMSPSKPLKRIPTPSGSTLEKAGSMQANGFVPAKMVRVRMLHLFLWDYVSGLCESDGKTNLVQHNITEVTTGSYKVFALGAAMQAIPLESFLQIVGSTKKFENLADRVKRGLRLCDLPAAEHAELMDGNARGRLSWLVDVLRRLKLVRLVVGSGPILQPRKQVTKTFLSTIEAALTYAMEIHPFIEEPASELLPALNPEVLDVTPRARHEFNFCNKDDVDAYWQTLEYFFSDAEPSIARQAFPGSNVPELFGLRSWTSLRVMSVDQRNELLKRIGAGGVERRISAQECAKIAKDLNLTLEQVLKVSYEKNQSFRLQSLQKPFLTASDLLFKGISRVGAAVAEDNCDSPREVVPSVSTCSGLKSDKYLNCLQAELESNRGQPDYNVSGEQETVGRVTQSFSTEQNNESKDDAESEEEMQEEYRVNHISVVSGLKPFRRKRFPWSDKLDRTLVVSYARQRALLGSRYNRVDWATLRDLPAPPVICRRRMAQLKSEPSIRFAIMNLCQLFSDRYEKHQQHIESLRNAGAISCNTATCPESTDISKEHQTGIQRYGFIWDDVEDHSIVGAVEEIIKGKALARRRIIAYTGSGFDNLRSSKEAESFKEQTDRRKLSSSVATVEATSDGELSILHHQKRSGSVKKSLANYPSLKRIKRKPSLNDRLGLEKLVRKSISVANAVEFIKLIYLNIPASEENVRLPKQFADGLRLFKEHDVFAAFNLLRQRDLVAFQQSTRAFTLSPKFYFNVSKSRFPEGTFEACANTSSWLNQKNTELQQDWIPFPLEIGCGQLLHLFQLATAGELSLSPSMPRNGIGESDEPTNLGFTKKKLEMKKLAAPVARSKTWDAEEGCETSRRERGFPGIQVNLHLASMPVPQLLCNNLEANMDADFTKECDNANFKGSKVFSTYNSSSLSVGYSSEETGETSTVAFTEFNLATCLEHWSIAPKNKDNNCVNCDLLRAAYQIVDQAGEDGVRIEQLAESLCNDGRFEFVNCAKVYAYIEALQSLNLVEQVNAYDHVRIVGMSHCRHYFFHINSLENEMPHSPIYLDASAHTGVRVDGKTALLMLEAPRHTSDSPKQRSITNLDSTCQHNEAAFSAKDYSDILNEGASEKEANPVPMLPWLTMDGCINSPLFTALLHRVIGIVVLNPGIMEDDLVKQLDVLNPQTSRQLLQVLELGGYLHVRMTQIFKAEAPYLLQNMIKQKTTEAKTSMERSYYPCSSFTSILSPITISLKVLMDD</sequence>
<name>A0ACC2CHY2_DIPCM</name>
<reference evidence="2" key="1">
    <citation type="journal article" date="2024" name="Proc. Natl. Acad. Sci. U.S.A.">
        <title>Extraordinary preservation of gene collinearity over three hundred million years revealed in homosporous lycophytes.</title>
        <authorList>
            <person name="Li C."/>
            <person name="Wickell D."/>
            <person name="Kuo L.Y."/>
            <person name="Chen X."/>
            <person name="Nie B."/>
            <person name="Liao X."/>
            <person name="Peng D."/>
            <person name="Ji J."/>
            <person name="Jenkins J."/>
            <person name="Williams M."/>
            <person name="Shu S."/>
            <person name="Plott C."/>
            <person name="Barry K."/>
            <person name="Rajasekar S."/>
            <person name="Grimwood J."/>
            <person name="Han X."/>
            <person name="Sun S."/>
            <person name="Hou Z."/>
            <person name="He W."/>
            <person name="Dai G."/>
            <person name="Sun C."/>
            <person name="Schmutz J."/>
            <person name="Leebens-Mack J.H."/>
            <person name="Li F.W."/>
            <person name="Wang L."/>
        </authorList>
    </citation>
    <scope>NUCLEOTIDE SEQUENCE [LARGE SCALE GENOMIC DNA]</scope>
    <source>
        <strain evidence="2">cv. PW_Plant_1</strain>
    </source>
</reference>
<gene>
    <name evidence="1" type="ORF">O6H91_10G067600</name>
</gene>
<proteinExistence type="predicted"/>
<dbReference type="EMBL" id="CM055101">
    <property type="protein sequence ID" value="KAJ7541623.1"/>
    <property type="molecule type" value="Genomic_DNA"/>
</dbReference>
<comment type="caution">
    <text evidence="1">The sequence shown here is derived from an EMBL/GenBank/DDBJ whole genome shotgun (WGS) entry which is preliminary data.</text>
</comment>
<accession>A0ACC2CHY2</accession>
<dbReference type="Proteomes" id="UP001162992">
    <property type="component" value="Chromosome 10"/>
</dbReference>
<evidence type="ECO:0000313" key="2">
    <source>
        <dbReference type="Proteomes" id="UP001162992"/>
    </source>
</evidence>
<keyword evidence="2" id="KW-1185">Reference proteome</keyword>
<protein>
    <submittedName>
        <fullName evidence="1">Uncharacterized protein</fullName>
    </submittedName>
</protein>
<evidence type="ECO:0000313" key="1">
    <source>
        <dbReference type="EMBL" id="KAJ7541623.1"/>
    </source>
</evidence>